<feature type="transmembrane region" description="Helical" evidence="2">
    <location>
        <begin position="177"/>
        <end position="200"/>
    </location>
</feature>
<keyword evidence="5" id="KW-1185">Reference proteome</keyword>
<feature type="transmembrane region" description="Helical" evidence="2">
    <location>
        <begin position="309"/>
        <end position="326"/>
    </location>
</feature>
<evidence type="ECO:0000313" key="5">
    <source>
        <dbReference type="Proteomes" id="UP000293865"/>
    </source>
</evidence>
<dbReference type="SUPFAM" id="SSF103481">
    <property type="entry name" value="Multidrug resistance efflux transporter EmrE"/>
    <property type="match status" value="1"/>
</dbReference>
<evidence type="ECO:0000313" key="4">
    <source>
        <dbReference type="EMBL" id="RXZ71969.1"/>
    </source>
</evidence>
<sequence>MLTAALSLTGALVYGAADFLGGLAAKRMSAMLVAAIAALAGLVVLVAAYPVLGGTWSTHDVTWGLLSGISGAIGISLLYACLAIGPMSILSPLTAVISATVPMIWGLLVNGERFGSLGYWALGLALLAVVLVGFVPERGAVRPQPRGLLLAVGSGIGIGGFLIAIDQTSDESGVVPLLLNRCVTAAIMLTVIGVLALIAVSRRAAREMKDERMPQPAVIAVGASPEIAGIPASGDAPRWLRYASGFAGRYSTTGLLAIACGVVDVVANGLLLLGIRAGDLSVAAVLGAMYPAGTILLAAVVLKERIAPVQWAGLVLALTAAGMLAVA</sequence>
<dbReference type="OrthoDB" id="68076at2"/>
<dbReference type="AlphaFoldDB" id="A0A4Q2L348"/>
<gene>
    <name evidence="4" type="ORF">ESP51_06255</name>
</gene>
<comment type="caution">
    <text evidence="4">The sequence shown here is derived from an EMBL/GenBank/DDBJ whole genome shotgun (WGS) entry which is preliminary data.</text>
</comment>
<dbReference type="Proteomes" id="UP000293865">
    <property type="component" value="Unassembled WGS sequence"/>
</dbReference>
<feature type="transmembrane region" description="Helical" evidence="2">
    <location>
        <begin position="254"/>
        <end position="275"/>
    </location>
</feature>
<dbReference type="InterPro" id="IPR000620">
    <property type="entry name" value="EamA_dom"/>
</dbReference>
<keyword evidence="2" id="KW-0812">Transmembrane</keyword>
<reference evidence="4 5" key="1">
    <citation type="submission" date="2019-01" db="EMBL/GenBank/DDBJ databases">
        <title>Agromyces.</title>
        <authorList>
            <person name="Li J."/>
        </authorList>
    </citation>
    <scope>NUCLEOTIDE SEQUENCE [LARGE SCALE GENOMIC DNA]</scope>
    <source>
        <strain evidence="4 5">DSM 15934</strain>
    </source>
</reference>
<feature type="transmembrane region" description="Helical" evidence="2">
    <location>
        <begin position="281"/>
        <end position="302"/>
    </location>
</feature>
<name>A0A4Q2L348_9MICO</name>
<feature type="transmembrane region" description="Helical" evidence="2">
    <location>
        <begin position="147"/>
        <end position="165"/>
    </location>
</feature>
<dbReference type="PANTHER" id="PTHR22911">
    <property type="entry name" value="ACYL-MALONYL CONDENSING ENZYME-RELATED"/>
    <property type="match status" value="1"/>
</dbReference>
<dbReference type="InterPro" id="IPR037185">
    <property type="entry name" value="EmrE-like"/>
</dbReference>
<feature type="transmembrane region" description="Helical" evidence="2">
    <location>
        <begin position="89"/>
        <end position="108"/>
    </location>
</feature>
<organism evidence="4 5">
    <name type="scientific">Agromyces albus</name>
    <dbReference type="NCBI Taxonomy" id="205332"/>
    <lineage>
        <taxon>Bacteria</taxon>
        <taxon>Bacillati</taxon>
        <taxon>Actinomycetota</taxon>
        <taxon>Actinomycetes</taxon>
        <taxon>Micrococcales</taxon>
        <taxon>Microbacteriaceae</taxon>
        <taxon>Agromyces</taxon>
    </lineage>
</organism>
<feature type="transmembrane region" description="Helical" evidence="2">
    <location>
        <begin position="63"/>
        <end position="82"/>
    </location>
</feature>
<feature type="transmembrane region" description="Helical" evidence="2">
    <location>
        <begin position="114"/>
        <end position="135"/>
    </location>
</feature>
<dbReference type="Gene3D" id="1.10.3730.20">
    <property type="match status" value="1"/>
</dbReference>
<comment type="similarity">
    <text evidence="1">Belongs to the EamA transporter family.</text>
</comment>
<feature type="transmembrane region" description="Helical" evidence="2">
    <location>
        <begin position="32"/>
        <end position="51"/>
    </location>
</feature>
<dbReference type="PANTHER" id="PTHR22911:SF137">
    <property type="entry name" value="SOLUTE CARRIER FAMILY 35 MEMBER G2-RELATED"/>
    <property type="match status" value="1"/>
</dbReference>
<feature type="transmembrane region" description="Helical" evidence="2">
    <location>
        <begin position="6"/>
        <end position="25"/>
    </location>
</feature>
<keyword evidence="2" id="KW-1133">Transmembrane helix</keyword>
<evidence type="ECO:0000256" key="1">
    <source>
        <dbReference type="ARBA" id="ARBA00007362"/>
    </source>
</evidence>
<dbReference type="RefSeq" id="WP_129520042.1">
    <property type="nucleotide sequence ID" value="NZ_SDPN01000008.1"/>
</dbReference>
<feature type="domain" description="EamA" evidence="3">
    <location>
        <begin position="255"/>
        <end position="324"/>
    </location>
</feature>
<evidence type="ECO:0000256" key="2">
    <source>
        <dbReference type="SAM" id="Phobius"/>
    </source>
</evidence>
<keyword evidence="2" id="KW-0472">Membrane</keyword>
<dbReference type="GO" id="GO:0016020">
    <property type="term" value="C:membrane"/>
    <property type="evidence" value="ECO:0007669"/>
    <property type="project" value="InterPro"/>
</dbReference>
<accession>A0A4Q2L348</accession>
<dbReference type="Pfam" id="PF00892">
    <property type="entry name" value="EamA"/>
    <property type="match status" value="1"/>
</dbReference>
<evidence type="ECO:0000259" key="3">
    <source>
        <dbReference type="Pfam" id="PF00892"/>
    </source>
</evidence>
<dbReference type="EMBL" id="SDPN01000008">
    <property type="protein sequence ID" value="RXZ71969.1"/>
    <property type="molecule type" value="Genomic_DNA"/>
</dbReference>
<protein>
    <submittedName>
        <fullName evidence="4">EamA/RhaT family transporter</fullName>
    </submittedName>
</protein>
<proteinExistence type="inferred from homology"/>